<evidence type="ECO:0000256" key="3">
    <source>
        <dbReference type="RuleBase" id="RU000363"/>
    </source>
</evidence>
<keyword evidence="2" id="KW-0560">Oxidoreductase</keyword>
<comment type="similarity">
    <text evidence="1 3">Belongs to the short-chain dehydrogenases/reductases (SDR) family.</text>
</comment>
<protein>
    <submittedName>
        <fullName evidence="5">Short-chain dehydrogenase</fullName>
    </submittedName>
</protein>
<dbReference type="PANTHER" id="PTHR44169:SF6">
    <property type="entry name" value="NADPH-DEPENDENT 1-ACYLDIHYDROXYACETONE PHOSPHATE REDUCTASE"/>
    <property type="match status" value="1"/>
</dbReference>
<dbReference type="KEGG" id="src:M271_04410"/>
<dbReference type="InterPro" id="IPR036291">
    <property type="entry name" value="NAD(P)-bd_dom_sf"/>
</dbReference>
<comment type="caution">
    <text evidence="5">The sequence shown here is derived from an EMBL/GenBank/DDBJ whole genome shotgun (WGS) entry which is preliminary data.</text>
</comment>
<evidence type="ECO:0000256" key="2">
    <source>
        <dbReference type="ARBA" id="ARBA00023002"/>
    </source>
</evidence>
<evidence type="ECO:0000313" key="5">
    <source>
        <dbReference type="EMBL" id="RLV75365.1"/>
    </source>
</evidence>
<dbReference type="eggNOG" id="COG1028">
    <property type="taxonomic scope" value="Bacteria"/>
</dbReference>
<dbReference type="SMART" id="SM00822">
    <property type="entry name" value="PKS_KR"/>
    <property type="match status" value="1"/>
</dbReference>
<dbReference type="SUPFAM" id="SSF51735">
    <property type="entry name" value="NAD(P)-binding Rossmann-fold domains"/>
    <property type="match status" value="1"/>
</dbReference>
<dbReference type="Gene3D" id="3.40.50.720">
    <property type="entry name" value="NAD(P)-binding Rossmann-like Domain"/>
    <property type="match status" value="1"/>
</dbReference>
<dbReference type="RefSeq" id="WP_020865913.1">
    <property type="nucleotide sequence ID" value="NC_022785.1"/>
</dbReference>
<dbReference type="AlphaFoldDB" id="A0A0A0N685"/>
<name>A0A0A0N685_STRRN</name>
<evidence type="ECO:0000313" key="6">
    <source>
        <dbReference type="Proteomes" id="UP000281594"/>
    </source>
</evidence>
<dbReference type="Proteomes" id="UP000281594">
    <property type="component" value="Unassembled WGS sequence"/>
</dbReference>
<dbReference type="InterPro" id="IPR057326">
    <property type="entry name" value="KR_dom"/>
</dbReference>
<dbReference type="HOGENOM" id="CLU_010194_2_6_11"/>
<reference evidence="5 6" key="1">
    <citation type="journal article" date="2018" name="J. Biol. Chem.">
        <title>Discovery of the actinoplanic acid pathway in Streptomyces rapamycinicus reveals a genetically conserved synergism with rapamycin.</title>
        <authorList>
            <person name="Mrak P."/>
            <person name="Krastel P."/>
            <person name="Pivk Lukancic P."/>
            <person name="Tao J."/>
            <person name="Pistorius D."/>
            <person name="Moore C.M."/>
        </authorList>
    </citation>
    <scope>NUCLEOTIDE SEQUENCE [LARGE SCALE GENOMIC DNA]</scope>
    <source>
        <strain evidence="5 6">NRRL 5491</strain>
    </source>
</reference>
<dbReference type="GO" id="GO:0016491">
    <property type="term" value="F:oxidoreductase activity"/>
    <property type="evidence" value="ECO:0007669"/>
    <property type="project" value="UniProtKB-KW"/>
</dbReference>
<dbReference type="PRINTS" id="PR00080">
    <property type="entry name" value="SDRFAMILY"/>
</dbReference>
<dbReference type="Pfam" id="PF00106">
    <property type="entry name" value="adh_short"/>
    <property type="match status" value="1"/>
</dbReference>
<dbReference type="EMBL" id="QYCY01000002">
    <property type="protein sequence ID" value="RLV75365.1"/>
    <property type="molecule type" value="Genomic_DNA"/>
</dbReference>
<dbReference type="PANTHER" id="PTHR44169">
    <property type="entry name" value="NADPH-DEPENDENT 1-ACYLDIHYDROXYACETONE PHOSPHATE REDUCTASE"/>
    <property type="match status" value="1"/>
</dbReference>
<dbReference type="STRING" id="1343740.M271_04410"/>
<dbReference type="PRINTS" id="PR00081">
    <property type="entry name" value="GDHRDH"/>
</dbReference>
<proteinExistence type="inferred from homology"/>
<evidence type="ECO:0000256" key="1">
    <source>
        <dbReference type="ARBA" id="ARBA00006484"/>
    </source>
</evidence>
<dbReference type="InterPro" id="IPR002347">
    <property type="entry name" value="SDR_fam"/>
</dbReference>
<organism evidence="5 6">
    <name type="scientific">Streptomyces rapamycinicus (strain ATCC 29253 / DSM 41530 / NRRL 5491 / AYB-994)</name>
    <name type="common">Streptomyces hygroscopicus (strain ATCC 29253)</name>
    <dbReference type="NCBI Taxonomy" id="1343740"/>
    <lineage>
        <taxon>Bacteria</taxon>
        <taxon>Bacillati</taxon>
        <taxon>Actinomycetota</taxon>
        <taxon>Actinomycetes</taxon>
        <taxon>Kitasatosporales</taxon>
        <taxon>Streptomycetaceae</taxon>
        <taxon>Streptomyces</taxon>
        <taxon>Streptomyces violaceusniger group</taxon>
    </lineage>
</organism>
<evidence type="ECO:0000259" key="4">
    <source>
        <dbReference type="SMART" id="SM00822"/>
    </source>
</evidence>
<feature type="domain" description="Ketoreductase" evidence="4">
    <location>
        <begin position="7"/>
        <end position="182"/>
    </location>
</feature>
<dbReference type="NCBIfam" id="NF006119">
    <property type="entry name" value="PRK08264.1-5"/>
    <property type="match status" value="1"/>
</dbReference>
<accession>A0A0A0N685</accession>
<gene>
    <name evidence="5" type="ORF">D3C57_139105</name>
</gene>
<sequence length="233" mass="23511">MVAIDGSVVLVTGGQRGIGKAYVEALLRRGAAKVYATARKPAPGEDPRVEAVSLDVNDADAVAALAGRATDVDIVINNAGVLLPAPLLTADMADVVATFETNVFGPLRVARAFAPVLAARGGGALVDMHSVLSWGAGAAAYGASKAALWSITNSLRIELAEQGTQVVGVHLGLADTDMVAGIPSQKISPAEVVEAVLDGVESGGNEVLVDAVTRQMKAALAGPVEGLTVRLGG</sequence>